<protein>
    <submittedName>
        <fullName evidence="2">Uncharacterized protein</fullName>
    </submittedName>
</protein>
<accession>A0AAD4T0U9</accession>
<gene>
    <name evidence="2" type="ORF">MKW98_024327</name>
</gene>
<evidence type="ECO:0000313" key="2">
    <source>
        <dbReference type="EMBL" id="KAI3928726.1"/>
    </source>
</evidence>
<sequence length="74" mass="8687">AQKEPSEEGVLPTSLLQQPRKNPSAASLAHKKRREREKQEKIHRQSMETQQQLQIQHQLQKRKGEPIKLQVRNT</sequence>
<dbReference type="EMBL" id="JAJJMB010007708">
    <property type="protein sequence ID" value="KAI3928726.1"/>
    <property type="molecule type" value="Genomic_DNA"/>
</dbReference>
<proteinExistence type="predicted"/>
<organism evidence="2 3">
    <name type="scientific">Papaver atlanticum</name>
    <dbReference type="NCBI Taxonomy" id="357466"/>
    <lineage>
        <taxon>Eukaryota</taxon>
        <taxon>Viridiplantae</taxon>
        <taxon>Streptophyta</taxon>
        <taxon>Embryophyta</taxon>
        <taxon>Tracheophyta</taxon>
        <taxon>Spermatophyta</taxon>
        <taxon>Magnoliopsida</taxon>
        <taxon>Ranunculales</taxon>
        <taxon>Papaveraceae</taxon>
        <taxon>Papaveroideae</taxon>
        <taxon>Papaver</taxon>
    </lineage>
</organism>
<keyword evidence="3" id="KW-1185">Reference proteome</keyword>
<feature type="region of interest" description="Disordered" evidence="1">
    <location>
        <begin position="1"/>
        <end position="74"/>
    </location>
</feature>
<feature type="non-terminal residue" evidence="2">
    <location>
        <position position="1"/>
    </location>
</feature>
<dbReference type="Proteomes" id="UP001202328">
    <property type="component" value="Unassembled WGS sequence"/>
</dbReference>
<evidence type="ECO:0000313" key="3">
    <source>
        <dbReference type="Proteomes" id="UP001202328"/>
    </source>
</evidence>
<feature type="compositionally biased region" description="Basic and acidic residues" evidence="1">
    <location>
        <begin position="36"/>
        <end position="46"/>
    </location>
</feature>
<reference evidence="2" key="1">
    <citation type="submission" date="2022-04" db="EMBL/GenBank/DDBJ databases">
        <title>A functionally conserved STORR gene fusion in Papaver species that diverged 16.8 million years ago.</title>
        <authorList>
            <person name="Catania T."/>
        </authorList>
    </citation>
    <scope>NUCLEOTIDE SEQUENCE</scope>
    <source>
        <strain evidence="2">S-188037</strain>
    </source>
</reference>
<dbReference type="AlphaFoldDB" id="A0AAD4T0U9"/>
<evidence type="ECO:0000256" key="1">
    <source>
        <dbReference type="SAM" id="MobiDB-lite"/>
    </source>
</evidence>
<feature type="compositionally biased region" description="Polar residues" evidence="1">
    <location>
        <begin position="14"/>
        <end position="25"/>
    </location>
</feature>
<comment type="caution">
    <text evidence="2">The sequence shown here is derived from an EMBL/GenBank/DDBJ whole genome shotgun (WGS) entry which is preliminary data.</text>
</comment>
<name>A0AAD4T0U9_9MAGN</name>